<proteinExistence type="predicted"/>
<dbReference type="GeneID" id="78342055"/>
<dbReference type="KEGG" id="acou:A5CBH24_13340"/>
<gene>
    <name evidence="1" type="ORF">A5CBH24_13340</name>
</gene>
<sequence>MSNKENLLLRIKAVQALDQLYYQKGEHLYSHRRVWRNHARRIFGINYTTYASYLRRDVSHLPDQPEVAETVRRLDEILNK</sequence>
<evidence type="ECO:0000313" key="2">
    <source>
        <dbReference type="Proteomes" id="UP000318946"/>
    </source>
</evidence>
<organism evidence="1 2">
    <name type="scientific">Alistipes communis</name>
    <dbReference type="NCBI Taxonomy" id="2585118"/>
    <lineage>
        <taxon>Bacteria</taxon>
        <taxon>Pseudomonadati</taxon>
        <taxon>Bacteroidota</taxon>
        <taxon>Bacteroidia</taxon>
        <taxon>Bacteroidales</taxon>
        <taxon>Rikenellaceae</taxon>
        <taxon>Alistipes</taxon>
    </lineage>
</organism>
<name>A0A4Y1WSF9_9BACT</name>
<accession>A0A4Y1XKE7</accession>
<accession>A0A4Y1WSF9</accession>
<dbReference type="EMBL" id="AP019735">
    <property type="protein sequence ID" value="BBL04021.1"/>
    <property type="molecule type" value="Genomic_DNA"/>
</dbReference>
<dbReference type="AlphaFoldDB" id="A0A4Y1WSF9"/>
<reference evidence="2" key="1">
    <citation type="submission" date="2019-06" db="EMBL/GenBank/DDBJ databases">
        <title>Alistipes onderdonkii subsp. vulgaris subsp. nov., Alistipes dispar sp. nov. and Alistipes communis sp. nov., isolated from human faeces, and creation of Alistipes onderdonkii subsp. onderdonkii subsp. nov.</title>
        <authorList>
            <person name="Sakamoto M."/>
            <person name="Ikeyama N."/>
            <person name="Ogata Y."/>
            <person name="Suda W."/>
            <person name="Iino T."/>
            <person name="Hattori M."/>
            <person name="Ohkuma M."/>
        </authorList>
    </citation>
    <scope>NUCLEOTIDE SEQUENCE [LARGE SCALE GENOMIC DNA]</scope>
    <source>
        <strain evidence="2">5CBH24</strain>
    </source>
</reference>
<dbReference type="RefSeq" id="WP_034780179.1">
    <property type="nucleotide sequence ID" value="NZ_AP019735.1"/>
</dbReference>
<protein>
    <submittedName>
        <fullName evidence="1">Uncharacterized protein</fullName>
    </submittedName>
</protein>
<dbReference type="Proteomes" id="UP000318946">
    <property type="component" value="Chromosome"/>
</dbReference>
<keyword evidence="2" id="KW-1185">Reference proteome</keyword>
<evidence type="ECO:0000313" key="1">
    <source>
        <dbReference type="EMBL" id="BBL04021.1"/>
    </source>
</evidence>